<gene>
    <name evidence="1" type="ORF">BO71DRAFT_321008</name>
</gene>
<reference evidence="1 2" key="1">
    <citation type="submission" date="2018-02" db="EMBL/GenBank/DDBJ databases">
        <title>The genomes of Aspergillus section Nigri reveals drivers in fungal speciation.</title>
        <authorList>
            <consortium name="DOE Joint Genome Institute"/>
            <person name="Vesth T.C."/>
            <person name="Nybo J."/>
            <person name="Theobald S."/>
            <person name="Brandl J."/>
            <person name="Frisvad J.C."/>
            <person name="Nielsen K.F."/>
            <person name="Lyhne E.K."/>
            <person name="Kogle M.E."/>
            <person name="Kuo A."/>
            <person name="Riley R."/>
            <person name="Clum A."/>
            <person name="Nolan M."/>
            <person name="Lipzen A."/>
            <person name="Salamov A."/>
            <person name="Henrissat B."/>
            <person name="Wiebenga A."/>
            <person name="De vries R.P."/>
            <person name="Grigoriev I.V."/>
            <person name="Mortensen U.H."/>
            <person name="Andersen M.R."/>
            <person name="Baker S.E."/>
        </authorList>
    </citation>
    <scope>NUCLEOTIDE SEQUENCE [LARGE SCALE GENOMIC DNA]</scope>
    <source>
        <strain evidence="1 2">CBS 707.79</strain>
    </source>
</reference>
<dbReference type="OrthoDB" id="10556795at2759"/>
<dbReference type="AlphaFoldDB" id="A0A319EXE4"/>
<protein>
    <submittedName>
        <fullName evidence="1">Uncharacterized protein</fullName>
    </submittedName>
</protein>
<keyword evidence="2" id="KW-1185">Reference proteome</keyword>
<feature type="non-terminal residue" evidence="1">
    <location>
        <position position="1"/>
    </location>
</feature>
<dbReference type="EMBL" id="KZ825838">
    <property type="protein sequence ID" value="PYH96362.1"/>
    <property type="molecule type" value="Genomic_DNA"/>
</dbReference>
<sequence length="49" mass="5655">YSRTPQTDWLVLHETQLPSCIQPQLNRSSTLPQGYIRQATGWTRQAQQA</sequence>
<evidence type="ECO:0000313" key="2">
    <source>
        <dbReference type="Proteomes" id="UP000247810"/>
    </source>
</evidence>
<evidence type="ECO:0000313" key="1">
    <source>
        <dbReference type="EMBL" id="PYH96362.1"/>
    </source>
</evidence>
<accession>A0A319EXE4</accession>
<organism evidence="1 2">
    <name type="scientific">Aspergillus ellipticus CBS 707.79</name>
    <dbReference type="NCBI Taxonomy" id="1448320"/>
    <lineage>
        <taxon>Eukaryota</taxon>
        <taxon>Fungi</taxon>
        <taxon>Dikarya</taxon>
        <taxon>Ascomycota</taxon>
        <taxon>Pezizomycotina</taxon>
        <taxon>Eurotiomycetes</taxon>
        <taxon>Eurotiomycetidae</taxon>
        <taxon>Eurotiales</taxon>
        <taxon>Aspergillaceae</taxon>
        <taxon>Aspergillus</taxon>
        <taxon>Aspergillus subgen. Circumdati</taxon>
    </lineage>
</organism>
<proteinExistence type="predicted"/>
<dbReference type="Proteomes" id="UP000247810">
    <property type="component" value="Unassembled WGS sequence"/>
</dbReference>
<name>A0A319EXE4_9EURO</name>
<dbReference type="VEuPathDB" id="FungiDB:BO71DRAFT_321008"/>